<dbReference type="AlphaFoldDB" id="A0A0E9TK51"/>
<proteinExistence type="predicted"/>
<sequence length="19" mass="2266">MEKGLFRPGSRTVYRVQLQ</sequence>
<evidence type="ECO:0000313" key="1">
    <source>
        <dbReference type="EMBL" id="JAH54059.1"/>
    </source>
</evidence>
<dbReference type="EMBL" id="GBXM01054518">
    <property type="protein sequence ID" value="JAH54059.1"/>
    <property type="molecule type" value="Transcribed_RNA"/>
</dbReference>
<protein>
    <submittedName>
        <fullName evidence="1">Uncharacterized protein</fullName>
    </submittedName>
</protein>
<name>A0A0E9TK51_ANGAN</name>
<reference evidence="1" key="2">
    <citation type="journal article" date="2015" name="Fish Shellfish Immunol.">
        <title>Early steps in the European eel (Anguilla anguilla)-Vibrio vulnificus interaction in the gills: Role of the RtxA13 toxin.</title>
        <authorList>
            <person name="Callol A."/>
            <person name="Pajuelo D."/>
            <person name="Ebbesson L."/>
            <person name="Teles M."/>
            <person name="MacKenzie S."/>
            <person name="Amaro C."/>
        </authorList>
    </citation>
    <scope>NUCLEOTIDE SEQUENCE</scope>
</reference>
<reference evidence="1" key="1">
    <citation type="submission" date="2014-11" db="EMBL/GenBank/DDBJ databases">
        <authorList>
            <person name="Amaro Gonzalez C."/>
        </authorList>
    </citation>
    <scope>NUCLEOTIDE SEQUENCE</scope>
</reference>
<organism evidence="1">
    <name type="scientific">Anguilla anguilla</name>
    <name type="common">European freshwater eel</name>
    <name type="synonym">Muraena anguilla</name>
    <dbReference type="NCBI Taxonomy" id="7936"/>
    <lineage>
        <taxon>Eukaryota</taxon>
        <taxon>Metazoa</taxon>
        <taxon>Chordata</taxon>
        <taxon>Craniata</taxon>
        <taxon>Vertebrata</taxon>
        <taxon>Euteleostomi</taxon>
        <taxon>Actinopterygii</taxon>
        <taxon>Neopterygii</taxon>
        <taxon>Teleostei</taxon>
        <taxon>Anguilliformes</taxon>
        <taxon>Anguillidae</taxon>
        <taxon>Anguilla</taxon>
    </lineage>
</organism>
<accession>A0A0E9TK51</accession>